<accession>A0A0C2D900</accession>
<dbReference type="EMBL" id="JMCC02000038">
    <property type="protein sequence ID" value="KIG16457.1"/>
    <property type="molecule type" value="Genomic_DNA"/>
</dbReference>
<name>A0A0C2D900_9BACT</name>
<organism evidence="2 3">
    <name type="scientific">Enhygromyxa salina</name>
    <dbReference type="NCBI Taxonomy" id="215803"/>
    <lineage>
        <taxon>Bacteria</taxon>
        <taxon>Pseudomonadati</taxon>
        <taxon>Myxococcota</taxon>
        <taxon>Polyangia</taxon>
        <taxon>Nannocystales</taxon>
        <taxon>Nannocystaceae</taxon>
        <taxon>Enhygromyxa</taxon>
    </lineage>
</organism>
<gene>
    <name evidence="2" type="ORF">DB30_04501</name>
</gene>
<dbReference type="Pfam" id="PF11412">
    <property type="entry name" value="DsbD_N"/>
    <property type="match status" value="1"/>
</dbReference>
<proteinExistence type="predicted"/>
<evidence type="ECO:0000313" key="3">
    <source>
        <dbReference type="Proteomes" id="UP000031599"/>
    </source>
</evidence>
<dbReference type="Proteomes" id="UP000031599">
    <property type="component" value="Unassembled WGS sequence"/>
</dbReference>
<reference evidence="2 3" key="1">
    <citation type="submission" date="2014-12" db="EMBL/GenBank/DDBJ databases">
        <title>Genome assembly of Enhygromyxa salina DSM 15201.</title>
        <authorList>
            <person name="Sharma G."/>
            <person name="Subramanian S."/>
        </authorList>
    </citation>
    <scope>NUCLEOTIDE SEQUENCE [LARGE SCALE GENOMIC DNA]</scope>
    <source>
        <strain evidence="2 3">DSM 15201</strain>
    </source>
</reference>
<dbReference type="InterPro" id="IPR028250">
    <property type="entry name" value="DsbDN"/>
</dbReference>
<protein>
    <submittedName>
        <fullName evidence="2">Cytochrome c-type biogenesis protein DsbD, protein-disulfide reductase</fullName>
    </submittedName>
</protein>
<comment type="caution">
    <text evidence="2">The sequence shown here is derived from an EMBL/GenBank/DDBJ whole genome shotgun (WGS) entry which is preliminary data.</text>
</comment>
<sequence>MHELVPALLAASLAACTTQTPTNAELPAEAAPAAGSGVGSKVGEKAPLVRVELALVDPAARARLATRLAAESGPEGPLANADALVAVRHEIEPGWHIYWQNPGESGLRTKLAITATHASAGAVLYPAPERFTSEGGQVTYGWSHEAVLFVPLTKLEAGASLELTSSYLACAQSCIPGSTTLTAKLDELPIASDPTTLAMLERVPEPAGERVAAAWADGKLTVTPRGELELAELFPLSTDTALLGKQVAAADALELHYRFTGSPPDGAQGVLRATLAGEPRWLELDVAWPESK</sequence>
<evidence type="ECO:0000259" key="1">
    <source>
        <dbReference type="Pfam" id="PF11412"/>
    </source>
</evidence>
<dbReference type="AlphaFoldDB" id="A0A0C2D900"/>
<dbReference type="RefSeq" id="WP_052549752.1">
    <property type="nucleotide sequence ID" value="NZ_JMCC02000038.1"/>
</dbReference>
<evidence type="ECO:0000313" key="2">
    <source>
        <dbReference type="EMBL" id="KIG16457.1"/>
    </source>
</evidence>
<feature type="domain" description="Thiol:disulfide interchange protein DsbD N-terminal" evidence="1">
    <location>
        <begin position="83"/>
        <end position="183"/>
    </location>
</feature>